<dbReference type="Gene3D" id="3.80.10.10">
    <property type="entry name" value="Ribonuclease Inhibitor"/>
    <property type="match status" value="1"/>
</dbReference>
<proteinExistence type="predicted"/>
<dbReference type="InterPro" id="IPR032675">
    <property type="entry name" value="LRR_dom_sf"/>
</dbReference>
<dbReference type="Proteomes" id="UP001383192">
    <property type="component" value="Unassembled WGS sequence"/>
</dbReference>
<comment type="caution">
    <text evidence="1">The sequence shown here is derived from an EMBL/GenBank/DDBJ whole genome shotgun (WGS) entry which is preliminary data.</text>
</comment>
<evidence type="ECO:0000313" key="1">
    <source>
        <dbReference type="EMBL" id="KAK7053202.1"/>
    </source>
</evidence>
<evidence type="ECO:0000313" key="2">
    <source>
        <dbReference type="Proteomes" id="UP001383192"/>
    </source>
</evidence>
<evidence type="ECO:0008006" key="3">
    <source>
        <dbReference type="Google" id="ProtNLM"/>
    </source>
</evidence>
<reference evidence="1 2" key="1">
    <citation type="submission" date="2024-01" db="EMBL/GenBank/DDBJ databases">
        <title>A draft genome for a cacao thread blight-causing isolate of Paramarasmius palmivorus.</title>
        <authorList>
            <person name="Baruah I.K."/>
            <person name="Bukari Y."/>
            <person name="Amoako-Attah I."/>
            <person name="Meinhardt L.W."/>
            <person name="Bailey B.A."/>
            <person name="Cohen S.P."/>
        </authorList>
    </citation>
    <scope>NUCLEOTIDE SEQUENCE [LARGE SCALE GENOMIC DNA]</scope>
    <source>
        <strain evidence="1 2">GH-12</strain>
    </source>
</reference>
<dbReference type="AlphaFoldDB" id="A0AAW0DKI6"/>
<gene>
    <name evidence="1" type="ORF">VNI00_003821</name>
</gene>
<keyword evidence="2" id="KW-1185">Reference proteome</keyword>
<sequence>MQPSSGIFLPFEIVEQIISALEQDPKTLATCCLLDREVNNTASTILYKTLDLEIGRHMGPGRRSYAIVNRLDAEKALTSACLPRNRHRVKRIILRGTFVDPNLQSDTFINAFQHVFHNIDSITFNVTDFFWDNEPEISAGSAVEALRLYQLRDLAENLRELTLNSIAWGLAESNGIKPELLLNSQLRKVALIELHGGRFDWVEHVGRCSELRELQIRSFSLYPSRNYQVLDATIERSLKRLQKLRSLTLGCLFIPSDDHTFGILSQLPHLEELSLEYDFAARWFSNLVRNFSALPIVFPDYPLFKPSWKLATTFTPLQTLKSFTLRYREVNENFQVPSPQDLRHLQMDQTRYISLPTRTVELLSLLPAPNA</sequence>
<organism evidence="1 2">
    <name type="scientific">Paramarasmius palmivorus</name>
    <dbReference type="NCBI Taxonomy" id="297713"/>
    <lineage>
        <taxon>Eukaryota</taxon>
        <taxon>Fungi</taxon>
        <taxon>Dikarya</taxon>
        <taxon>Basidiomycota</taxon>
        <taxon>Agaricomycotina</taxon>
        <taxon>Agaricomycetes</taxon>
        <taxon>Agaricomycetidae</taxon>
        <taxon>Agaricales</taxon>
        <taxon>Marasmiineae</taxon>
        <taxon>Marasmiaceae</taxon>
        <taxon>Paramarasmius</taxon>
    </lineage>
</organism>
<dbReference type="EMBL" id="JAYKXP010000010">
    <property type="protein sequence ID" value="KAK7053202.1"/>
    <property type="molecule type" value="Genomic_DNA"/>
</dbReference>
<accession>A0AAW0DKI6</accession>
<dbReference type="SUPFAM" id="SSF52047">
    <property type="entry name" value="RNI-like"/>
    <property type="match status" value="1"/>
</dbReference>
<protein>
    <recommendedName>
        <fullName evidence="3">F-box domain-containing protein</fullName>
    </recommendedName>
</protein>
<name>A0AAW0DKI6_9AGAR</name>